<evidence type="ECO:0000313" key="3">
    <source>
        <dbReference type="Proteomes" id="UP000789508"/>
    </source>
</evidence>
<feature type="non-terminal residue" evidence="2">
    <location>
        <position position="368"/>
    </location>
</feature>
<dbReference type="EMBL" id="CAJVPS010018973">
    <property type="protein sequence ID" value="CAG8699296.1"/>
    <property type="molecule type" value="Genomic_DNA"/>
</dbReference>
<reference evidence="2" key="1">
    <citation type="submission" date="2021-06" db="EMBL/GenBank/DDBJ databases">
        <authorList>
            <person name="Kallberg Y."/>
            <person name="Tangrot J."/>
            <person name="Rosling A."/>
        </authorList>
    </citation>
    <scope>NUCLEOTIDE SEQUENCE</scope>
    <source>
        <strain evidence="2">FL130A</strain>
    </source>
</reference>
<comment type="caution">
    <text evidence="2">The sequence shown here is derived from an EMBL/GenBank/DDBJ whole genome shotgun (WGS) entry which is preliminary data.</text>
</comment>
<dbReference type="OrthoDB" id="2384130at2759"/>
<dbReference type="AlphaFoldDB" id="A0A9N9HPL7"/>
<dbReference type="Proteomes" id="UP000789508">
    <property type="component" value="Unassembled WGS sequence"/>
</dbReference>
<dbReference type="PANTHER" id="PTHR34415">
    <property type="entry name" value="INTEGRASE CATALYTIC DOMAIN-CONTAINING PROTEIN"/>
    <property type="match status" value="1"/>
</dbReference>
<evidence type="ECO:0000256" key="1">
    <source>
        <dbReference type="SAM" id="Coils"/>
    </source>
</evidence>
<feature type="non-terminal residue" evidence="2">
    <location>
        <position position="1"/>
    </location>
</feature>
<name>A0A9N9HPL7_9GLOM</name>
<evidence type="ECO:0000313" key="2">
    <source>
        <dbReference type="EMBL" id="CAG8699296.1"/>
    </source>
</evidence>
<sequence>DYPYMINNEYNGSAEYEKTIRFLELGCNCGCSKMIPREKFAELREVFQALSRSEQDIFLMAQLKAMNGGEITASRQLFYTEIAIRLYVKKRISICWELAALTSKCQKPSSNEWHNTTRSCPGRNVNRITQSLTLLPAETSYKSVYRDFIAGLENDSTPRTDLCDTCQHFRNGLQYNPRKEEEAKDLLKKYKEHLVKAKLERNYYNKNTKLAEQQRKLVDDNYVVTGGKLSQVHLFGIQDEAVREQINYVLDEDEIIGKGLNGTLSLVVKRSSTAGLNKAQCYENGKGSQYLDLNSVLGIFFKKLSGLQKYQHFIFEVANPGVVKAQLVANVLTPALLDYKRQEYLYHKIRPFVRDEFKDITCPKPIQN</sequence>
<feature type="coiled-coil region" evidence="1">
    <location>
        <begin position="180"/>
        <end position="216"/>
    </location>
</feature>
<gene>
    <name evidence="2" type="ORF">ALEPTO_LOCUS11508</name>
</gene>
<organism evidence="2 3">
    <name type="scientific">Ambispora leptoticha</name>
    <dbReference type="NCBI Taxonomy" id="144679"/>
    <lineage>
        <taxon>Eukaryota</taxon>
        <taxon>Fungi</taxon>
        <taxon>Fungi incertae sedis</taxon>
        <taxon>Mucoromycota</taxon>
        <taxon>Glomeromycotina</taxon>
        <taxon>Glomeromycetes</taxon>
        <taxon>Archaeosporales</taxon>
        <taxon>Ambisporaceae</taxon>
        <taxon>Ambispora</taxon>
    </lineage>
</organism>
<protein>
    <submittedName>
        <fullName evidence="2">1971_t:CDS:1</fullName>
    </submittedName>
</protein>
<proteinExistence type="predicted"/>
<keyword evidence="3" id="KW-1185">Reference proteome</keyword>
<dbReference type="PANTHER" id="PTHR34415:SF1">
    <property type="entry name" value="INTEGRASE CATALYTIC DOMAIN-CONTAINING PROTEIN"/>
    <property type="match status" value="1"/>
</dbReference>
<accession>A0A9N9HPL7</accession>
<keyword evidence="1" id="KW-0175">Coiled coil</keyword>